<feature type="transmembrane region" description="Helical" evidence="6">
    <location>
        <begin position="126"/>
        <end position="151"/>
    </location>
</feature>
<dbReference type="InterPro" id="IPR051791">
    <property type="entry name" value="Pra-immunoreactive"/>
</dbReference>
<dbReference type="Proteomes" id="UP000673447">
    <property type="component" value="Unassembled WGS sequence"/>
</dbReference>
<keyword evidence="10" id="KW-1185">Reference proteome</keyword>
<feature type="domain" description="GYF" evidence="8">
    <location>
        <begin position="4"/>
        <end position="51"/>
    </location>
</feature>
<feature type="transmembrane region" description="Helical" evidence="6">
    <location>
        <begin position="228"/>
        <end position="246"/>
    </location>
</feature>
<protein>
    <submittedName>
        <fullName evidence="9">RDD family protein</fullName>
    </submittedName>
</protein>
<evidence type="ECO:0000256" key="1">
    <source>
        <dbReference type="ARBA" id="ARBA00004651"/>
    </source>
</evidence>
<keyword evidence="5 6" id="KW-0472">Membrane</keyword>
<comment type="subcellular location">
    <subcellularLocation>
        <location evidence="1">Cell membrane</location>
        <topology evidence="1">Multi-pass membrane protein</topology>
    </subcellularLocation>
</comment>
<dbReference type="RefSeq" id="WP_210535516.1">
    <property type="nucleotide sequence ID" value="NZ_JAGKTC010000001.1"/>
</dbReference>
<proteinExistence type="predicted"/>
<dbReference type="PANTHER" id="PTHR36115">
    <property type="entry name" value="PROLINE-RICH ANTIGEN HOMOLOG-RELATED"/>
    <property type="match status" value="1"/>
</dbReference>
<evidence type="ECO:0000256" key="3">
    <source>
        <dbReference type="ARBA" id="ARBA00022692"/>
    </source>
</evidence>
<name>A0A941ASP2_9GAMM</name>
<dbReference type="Gene3D" id="3.30.1490.40">
    <property type="match status" value="1"/>
</dbReference>
<keyword evidence="3 6" id="KW-0812">Transmembrane</keyword>
<sequence length="314" mass="33844">MSEWHYADRNRQRHGPVESAELARLFRNGSVALDTLVWREGLSGWQPLGDFTAELALLEPAPAETPGEAELSVEPLAPLTDDLYSEPAPAHASPYAAPAATLHSDEGFHATGEVVYAGFWKRVAAYFIDAFVIGAASQIVQMVLMVVFMGIGASTGSLTSGGDPFGSAFGIAIIVSVYLIPIALQAFYFAAFHASSKQATLGKMAVGIKVAGEDGRRISLLRGVARHFASWISWLLLGLGYLMAAFTQRKQALHDLICRTQVVDKWAYTAHPEWQRRELGTATVVILVIAGAMTVLGIVFIGVIFGMLANLPTR</sequence>
<evidence type="ECO:0000259" key="8">
    <source>
        <dbReference type="Pfam" id="PF14237"/>
    </source>
</evidence>
<dbReference type="InterPro" id="IPR035445">
    <property type="entry name" value="GYF-like_dom_sf"/>
</dbReference>
<dbReference type="EMBL" id="JAGKTC010000001">
    <property type="protein sequence ID" value="MBP3983686.1"/>
    <property type="molecule type" value="Genomic_DNA"/>
</dbReference>
<reference evidence="9" key="1">
    <citation type="journal article" date="2016" name="Int. J. Syst. Evol. Microbiol.">
        <title>Pseudoxanthomonas helianthi sp. nov., isolated from roots of Jerusalem artichoke (Helianthus tuberosus).</title>
        <authorList>
            <person name="Kittiwongwattana C."/>
            <person name="Thawai C."/>
        </authorList>
    </citation>
    <scope>NUCLEOTIDE SEQUENCE</scope>
    <source>
        <strain evidence="9">110414</strain>
    </source>
</reference>
<dbReference type="InterPro" id="IPR010432">
    <property type="entry name" value="RDD"/>
</dbReference>
<evidence type="ECO:0000256" key="4">
    <source>
        <dbReference type="ARBA" id="ARBA00022989"/>
    </source>
</evidence>
<evidence type="ECO:0000256" key="6">
    <source>
        <dbReference type="SAM" id="Phobius"/>
    </source>
</evidence>
<accession>A0A941ASP2</accession>
<comment type="caution">
    <text evidence="9">The sequence shown here is derived from an EMBL/GenBank/DDBJ whole genome shotgun (WGS) entry which is preliminary data.</text>
</comment>
<evidence type="ECO:0000259" key="7">
    <source>
        <dbReference type="Pfam" id="PF06271"/>
    </source>
</evidence>
<evidence type="ECO:0000256" key="2">
    <source>
        <dbReference type="ARBA" id="ARBA00022475"/>
    </source>
</evidence>
<reference evidence="9" key="2">
    <citation type="submission" date="2021-03" db="EMBL/GenBank/DDBJ databases">
        <authorList>
            <person name="Cao W."/>
        </authorList>
    </citation>
    <scope>NUCLEOTIDE SEQUENCE</scope>
    <source>
        <strain evidence="9">110414</strain>
    </source>
</reference>
<keyword evidence="2" id="KW-1003">Cell membrane</keyword>
<feature type="domain" description="RDD" evidence="7">
    <location>
        <begin position="116"/>
        <end position="258"/>
    </location>
</feature>
<gene>
    <name evidence="9" type="ORF">J5837_04535</name>
</gene>
<organism evidence="9 10">
    <name type="scientific">Pseudoxanthomonas helianthi</name>
    <dbReference type="NCBI Taxonomy" id="1453541"/>
    <lineage>
        <taxon>Bacteria</taxon>
        <taxon>Pseudomonadati</taxon>
        <taxon>Pseudomonadota</taxon>
        <taxon>Gammaproteobacteria</taxon>
        <taxon>Lysobacterales</taxon>
        <taxon>Lysobacteraceae</taxon>
        <taxon>Pseudoxanthomonas</taxon>
    </lineage>
</organism>
<dbReference type="PANTHER" id="PTHR36115:SF6">
    <property type="entry name" value="PROLINE-RICH ANTIGEN HOMOLOG"/>
    <property type="match status" value="1"/>
</dbReference>
<dbReference type="Pfam" id="PF06271">
    <property type="entry name" value="RDD"/>
    <property type="match status" value="1"/>
</dbReference>
<keyword evidence="4 6" id="KW-1133">Transmembrane helix</keyword>
<dbReference type="SUPFAM" id="SSF55277">
    <property type="entry name" value="GYF domain"/>
    <property type="match status" value="1"/>
</dbReference>
<evidence type="ECO:0000313" key="10">
    <source>
        <dbReference type="Proteomes" id="UP000673447"/>
    </source>
</evidence>
<dbReference type="Pfam" id="PF14237">
    <property type="entry name" value="GYF_2"/>
    <property type="match status" value="1"/>
</dbReference>
<evidence type="ECO:0000313" key="9">
    <source>
        <dbReference type="EMBL" id="MBP3983686.1"/>
    </source>
</evidence>
<dbReference type="AlphaFoldDB" id="A0A941ASP2"/>
<dbReference type="GO" id="GO:0005886">
    <property type="term" value="C:plasma membrane"/>
    <property type="evidence" value="ECO:0007669"/>
    <property type="project" value="UniProtKB-SubCell"/>
</dbReference>
<feature type="transmembrane region" description="Helical" evidence="6">
    <location>
        <begin position="284"/>
        <end position="309"/>
    </location>
</feature>
<feature type="transmembrane region" description="Helical" evidence="6">
    <location>
        <begin position="171"/>
        <end position="194"/>
    </location>
</feature>
<dbReference type="InterPro" id="IPR025640">
    <property type="entry name" value="GYF_2"/>
</dbReference>
<evidence type="ECO:0000256" key="5">
    <source>
        <dbReference type="ARBA" id="ARBA00023136"/>
    </source>
</evidence>